<dbReference type="Gene3D" id="1.10.3660.10">
    <property type="entry name" value="6-phosphogluconate dehydrogenase C-terminal like domain"/>
    <property type="match status" value="1"/>
</dbReference>
<dbReference type="EC" id="1.3.1.12" evidence="3"/>
<protein>
    <recommendedName>
        <fullName evidence="4">Prephenate dehydrogenase</fullName>
        <ecNumber evidence="3">1.3.1.12</ecNumber>
    </recommendedName>
</protein>
<dbReference type="Pfam" id="PF20463">
    <property type="entry name" value="PDH_C"/>
    <property type="match status" value="1"/>
</dbReference>
<evidence type="ECO:0000313" key="13">
    <source>
        <dbReference type="Proteomes" id="UP000030361"/>
    </source>
</evidence>
<dbReference type="eggNOG" id="COG0287">
    <property type="taxonomic scope" value="Bacteria"/>
</dbReference>
<organism evidence="12 13">
    <name type="scientific">Lentilactobacillus curieae</name>
    <dbReference type="NCBI Taxonomy" id="1138822"/>
    <lineage>
        <taxon>Bacteria</taxon>
        <taxon>Bacillati</taxon>
        <taxon>Bacillota</taxon>
        <taxon>Bacilli</taxon>
        <taxon>Lactobacillales</taxon>
        <taxon>Lactobacillaceae</taxon>
        <taxon>Lentilactobacillus</taxon>
    </lineage>
</organism>
<dbReference type="PROSITE" id="PS51176">
    <property type="entry name" value="PDH_ADH"/>
    <property type="match status" value="1"/>
</dbReference>
<dbReference type="EMBL" id="CP018906">
    <property type="protein sequence ID" value="AQW20656.1"/>
    <property type="molecule type" value="Genomic_DNA"/>
</dbReference>
<evidence type="ECO:0000313" key="12">
    <source>
        <dbReference type="EMBL" id="AQW20656.1"/>
    </source>
</evidence>
<keyword evidence="13" id="KW-1185">Reference proteome</keyword>
<evidence type="ECO:0000256" key="4">
    <source>
        <dbReference type="ARBA" id="ARBA00016891"/>
    </source>
</evidence>
<dbReference type="Pfam" id="PF02153">
    <property type="entry name" value="PDH_N"/>
    <property type="match status" value="1"/>
</dbReference>
<reference evidence="12 13" key="1">
    <citation type="journal article" date="2015" name="Genome Announc.">
        <title>Genome Sequence of Lactobacillus curieae CCTCC M 2011381T, a Novel Producer of Gamma-aminobutyric Acid.</title>
        <authorList>
            <person name="Wang Y."/>
            <person name="Wang Y."/>
            <person name="Lang C."/>
            <person name="Wei D."/>
            <person name="Xu P."/>
            <person name="Xie J."/>
        </authorList>
    </citation>
    <scope>NUCLEOTIDE SEQUENCE [LARGE SCALE GENOMIC DNA]</scope>
    <source>
        <strain evidence="12 13">CCTCC M 2011381</strain>
    </source>
</reference>
<evidence type="ECO:0000256" key="10">
    <source>
        <dbReference type="ARBA" id="ARBA00049260"/>
    </source>
</evidence>
<comment type="similarity">
    <text evidence="2">Belongs to the prephenate/arogenate dehydrogenase family.</text>
</comment>
<dbReference type="PANTHER" id="PTHR21363:SF0">
    <property type="entry name" value="PREPHENATE DEHYDROGENASE [NADP(+)]"/>
    <property type="match status" value="1"/>
</dbReference>
<evidence type="ECO:0000256" key="5">
    <source>
        <dbReference type="ARBA" id="ARBA00022498"/>
    </source>
</evidence>
<dbReference type="RefSeq" id="WP_035165784.1">
    <property type="nucleotide sequence ID" value="NZ_CP018906.1"/>
</dbReference>
<proteinExistence type="inferred from homology"/>
<dbReference type="InterPro" id="IPR046825">
    <property type="entry name" value="PDH_C"/>
</dbReference>
<dbReference type="SUPFAM" id="SSF48179">
    <property type="entry name" value="6-phosphogluconate dehydrogenase C-terminal domain-like"/>
    <property type="match status" value="1"/>
</dbReference>
<accession>A0A1S6QGB2</accession>
<evidence type="ECO:0000256" key="9">
    <source>
        <dbReference type="ARBA" id="ARBA00023141"/>
    </source>
</evidence>
<evidence type="ECO:0000256" key="2">
    <source>
        <dbReference type="ARBA" id="ARBA00007964"/>
    </source>
</evidence>
<dbReference type="InterPro" id="IPR003099">
    <property type="entry name" value="Prephen_DH"/>
</dbReference>
<evidence type="ECO:0000256" key="1">
    <source>
        <dbReference type="ARBA" id="ARBA00005067"/>
    </source>
</evidence>
<dbReference type="GO" id="GO:0004665">
    <property type="term" value="F:prephenate dehydrogenase (NADP+) activity"/>
    <property type="evidence" value="ECO:0007669"/>
    <property type="project" value="InterPro"/>
</dbReference>
<keyword evidence="7" id="KW-0560">Oxidoreductase</keyword>
<sequence>MESVFISGLGMIGSSLARSIRQGDDEVKITGSDPDDANGQFMIQSGLIDQVVSFEQGAQQADVIFLCGPVDVIIDQIKELPTLNLKPGVVVTDVGSTKAKIMTAAKVLSDHNITFVGGHPMAGSHLTGAKSGRTDLFSQATYFLIPNNGMAGVEQIKRLLKTSTSKWRVVSIENHEQFVGAASHLPHVIASSLVQATNSSLKNTEVGLESAAGGFRDTTRIAAADPDMWTAIMLSNQEVILDQIDEFSKALATIKQDIQAGNQTAIHNFFSKSQEIRQLIDQG</sequence>
<evidence type="ECO:0000256" key="3">
    <source>
        <dbReference type="ARBA" id="ARBA00012068"/>
    </source>
</evidence>
<name>A0A1S6QGB2_9LACO</name>
<dbReference type="AlphaFoldDB" id="A0A1S6QGB2"/>
<dbReference type="SUPFAM" id="SSF51735">
    <property type="entry name" value="NAD(P)-binding Rossmann-fold domains"/>
    <property type="match status" value="1"/>
</dbReference>
<comment type="catalytic activity">
    <reaction evidence="10">
        <text>prephenate + NAD(+) = 3-(4-hydroxyphenyl)pyruvate + CO2 + NADH</text>
        <dbReference type="Rhea" id="RHEA:13869"/>
        <dbReference type="ChEBI" id="CHEBI:16526"/>
        <dbReference type="ChEBI" id="CHEBI:29934"/>
        <dbReference type="ChEBI" id="CHEBI:36242"/>
        <dbReference type="ChEBI" id="CHEBI:57540"/>
        <dbReference type="ChEBI" id="CHEBI:57945"/>
        <dbReference type="EC" id="1.3.1.12"/>
    </reaction>
</comment>
<dbReference type="FunFam" id="3.40.50.720:FF:000208">
    <property type="entry name" value="Prephenate dehydrogenase"/>
    <property type="match status" value="1"/>
</dbReference>
<dbReference type="InterPro" id="IPR008927">
    <property type="entry name" value="6-PGluconate_DH-like_C_sf"/>
</dbReference>
<evidence type="ECO:0000256" key="7">
    <source>
        <dbReference type="ARBA" id="ARBA00023002"/>
    </source>
</evidence>
<dbReference type="InterPro" id="IPR050812">
    <property type="entry name" value="Preph/Arog_dehydrog"/>
</dbReference>
<dbReference type="GO" id="GO:0006571">
    <property type="term" value="P:tyrosine biosynthetic process"/>
    <property type="evidence" value="ECO:0007669"/>
    <property type="project" value="UniProtKB-KW"/>
</dbReference>
<dbReference type="InterPro" id="IPR046826">
    <property type="entry name" value="PDH_N"/>
</dbReference>
<keyword evidence="9" id="KW-0057">Aromatic amino acid biosynthesis</keyword>
<feature type="domain" description="Prephenate/arogenate dehydrogenase" evidence="11">
    <location>
        <begin position="2"/>
        <end position="283"/>
    </location>
</feature>
<evidence type="ECO:0000256" key="6">
    <source>
        <dbReference type="ARBA" id="ARBA00022605"/>
    </source>
</evidence>
<dbReference type="GO" id="GO:0008977">
    <property type="term" value="F:prephenate dehydrogenase (NAD+) activity"/>
    <property type="evidence" value="ECO:0007669"/>
    <property type="project" value="UniProtKB-EC"/>
</dbReference>
<dbReference type="InterPro" id="IPR036291">
    <property type="entry name" value="NAD(P)-bd_dom_sf"/>
</dbReference>
<dbReference type="OrthoDB" id="9802008at2"/>
<dbReference type="GO" id="GO:0070403">
    <property type="term" value="F:NAD+ binding"/>
    <property type="evidence" value="ECO:0007669"/>
    <property type="project" value="InterPro"/>
</dbReference>
<evidence type="ECO:0000259" key="11">
    <source>
        <dbReference type="PROSITE" id="PS51176"/>
    </source>
</evidence>
<dbReference type="Gene3D" id="3.40.50.720">
    <property type="entry name" value="NAD(P)-binding Rossmann-like Domain"/>
    <property type="match status" value="1"/>
</dbReference>
<evidence type="ECO:0000256" key="8">
    <source>
        <dbReference type="ARBA" id="ARBA00023027"/>
    </source>
</evidence>
<dbReference type="FunFam" id="1.10.3660.10:FF:000003">
    <property type="entry name" value="Prephenate dehydrogenase"/>
    <property type="match status" value="1"/>
</dbReference>
<keyword evidence="8" id="KW-0520">NAD</keyword>
<keyword evidence="6" id="KW-0028">Amino-acid biosynthesis</keyword>
<comment type="pathway">
    <text evidence="1">Amino-acid biosynthesis; L-tyrosine biosynthesis; (4-hydroxyphenyl)pyruvate from prephenate (NAD(+) route): step 1/1.</text>
</comment>
<dbReference type="PANTHER" id="PTHR21363">
    <property type="entry name" value="PREPHENATE DEHYDROGENASE"/>
    <property type="match status" value="1"/>
</dbReference>
<dbReference type="Proteomes" id="UP000030361">
    <property type="component" value="Chromosome"/>
</dbReference>
<dbReference type="KEGG" id="lcu:PL11_001375"/>
<gene>
    <name evidence="12" type="ORF">PL11_001375</name>
</gene>
<keyword evidence="5" id="KW-0827">Tyrosine biosynthesis</keyword>